<sequence length="554" mass="61116">MWEVSASSPCSSPRVAKKLYFNKDTRKYYSNYQMTVIADGYFFSSENTLDPYAVITNGEITQTTGCPVTITLRKSDMGIPTDISKFGNLLLCAYADKHVVMLYDTSTGTNPIGTIVAGQMNNPQTGYDMGRELLNMPMLVQWRDTGGFFAVYSGGSFKSVKIFNQQGYRAGGSQVDDDEWAYKPVEGGGVNNANCVPLNPGSLVDLLTAKDSSLNGFWLPVTLQYVEKTGDGAFDAIVLGIWNKSSDNYNYFKTYAISLVEVDYFGNSRSLTSGISTHSGLRDGDVDMIRSFAVTRKKAESHPTPKYKAYSLTLTVVAPRSWTVGGNDRYKNYEVEEVIVWMVDRPNVISDEYRSPGIEPKSIKYKGRYRINSNSNNVWKNNVKAEIAYNGQNLIVVIKSSSVSQWARIKSWATLASVEAVWITSTVVTSLSSVATGGFFTVFFPLAPIAGSPAGVVIAIVAVLLYFLLKPPVMREVGTSKLWITYSGENSSIGWESGAVEAKDWINNDLRKWRTTYLDSNVSSGDLRLYSLREDGSVQYGNWNAGNSSGTLLE</sequence>
<keyword evidence="1" id="KW-0812">Transmembrane</keyword>
<feature type="transmembrane region" description="Helical" evidence="1">
    <location>
        <begin position="450"/>
        <end position="469"/>
    </location>
</feature>
<proteinExistence type="predicted"/>
<name>A0A1D7QBM2_9SPHI</name>
<keyword evidence="3" id="KW-1185">Reference proteome</keyword>
<keyword evidence="1" id="KW-1133">Transmembrane helix</keyword>
<protein>
    <submittedName>
        <fullName evidence="2">Uncharacterized protein</fullName>
    </submittedName>
</protein>
<dbReference type="EMBL" id="CP017141">
    <property type="protein sequence ID" value="AOM75989.1"/>
    <property type="molecule type" value="Genomic_DNA"/>
</dbReference>
<dbReference type="AlphaFoldDB" id="A0A1D7QBM2"/>
<accession>A0A1D7QBM2</accession>
<keyword evidence="1" id="KW-0472">Membrane</keyword>
<gene>
    <name evidence="2" type="ORF">BFS30_01710</name>
</gene>
<dbReference type="KEGG" id="psty:BFS30_01710"/>
<evidence type="ECO:0000256" key="1">
    <source>
        <dbReference type="SAM" id="Phobius"/>
    </source>
</evidence>
<evidence type="ECO:0000313" key="2">
    <source>
        <dbReference type="EMBL" id="AOM75989.1"/>
    </source>
</evidence>
<reference evidence="2 3" key="1">
    <citation type="submission" date="2016-08" db="EMBL/GenBank/DDBJ databases">
        <authorList>
            <person name="Seilhamer J.J."/>
        </authorList>
    </citation>
    <scope>NUCLEOTIDE SEQUENCE [LARGE SCALE GENOMIC DNA]</scope>
    <source>
        <strain evidence="2 3">DX4</strain>
    </source>
</reference>
<dbReference type="RefSeq" id="WP_069377685.1">
    <property type="nucleotide sequence ID" value="NZ_CP017141.1"/>
</dbReference>
<organism evidence="2 3">
    <name type="scientific">Pedobacter steynii</name>
    <dbReference type="NCBI Taxonomy" id="430522"/>
    <lineage>
        <taxon>Bacteria</taxon>
        <taxon>Pseudomonadati</taxon>
        <taxon>Bacteroidota</taxon>
        <taxon>Sphingobacteriia</taxon>
        <taxon>Sphingobacteriales</taxon>
        <taxon>Sphingobacteriaceae</taxon>
        <taxon>Pedobacter</taxon>
    </lineage>
</organism>
<evidence type="ECO:0000313" key="3">
    <source>
        <dbReference type="Proteomes" id="UP000094313"/>
    </source>
</evidence>
<dbReference type="Proteomes" id="UP000094313">
    <property type="component" value="Chromosome"/>
</dbReference>